<evidence type="ECO:0000313" key="12">
    <source>
        <dbReference type="Proteomes" id="UP000094565"/>
    </source>
</evidence>
<feature type="domain" description="MnmE helical" evidence="10">
    <location>
        <begin position="153"/>
        <end position="500"/>
    </location>
</feature>
<dbReference type="InterPro" id="IPR027266">
    <property type="entry name" value="TrmE/GcvT-like"/>
</dbReference>
<dbReference type="OrthoDB" id="188276at2759"/>
<evidence type="ECO:0000256" key="6">
    <source>
        <dbReference type="RuleBase" id="RU003313"/>
    </source>
</evidence>
<dbReference type="PANTHER" id="PTHR42714:SF2">
    <property type="entry name" value="TRNA MODIFICATION GTPASE GTPBP3, MITOCHONDRIAL"/>
    <property type="match status" value="1"/>
</dbReference>
<dbReference type="AlphaFoldDB" id="A0A1B2JGI1"/>
<dbReference type="GO" id="GO:0002098">
    <property type="term" value="P:tRNA wobble uridine modification"/>
    <property type="evidence" value="ECO:0007669"/>
    <property type="project" value="TreeGrafter"/>
</dbReference>
<dbReference type="Gene3D" id="3.30.1360.120">
    <property type="entry name" value="Probable tRNA modification gtpase trme, domain 1"/>
    <property type="match status" value="1"/>
</dbReference>
<keyword evidence="4 6" id="KW-0547">Nucleotide-binding</keyword>
<dbReference type="InterPro" id="IPR006073">
    <property type="entry name" value="GTP-bd"/>
</dbReference>
<evidence type="ECO:0000313" key="11">
    <source>
        <dbReference type="EMBL" id="ANZ77102.1"/>
    </source>
</evidence>
<dbReference type="InterPro" id="IPR031168">
    <property type="entry name" value="G_TrmE"/>
</dbReference>
<dbReference type="PANTHER" id="PTHR42714">
    <property type="entry name" value="TRNA MODIFICATION GTPASE GTPBP3"/>
    <property type="match status" value="1"/>
</dbReference>
<organism evidence="11 12">
    <name type="scientific">Komagataella pastoris</name>
    <name type="common">Yeast</name>
    <name type="synonym">Pichia pastoris</name>
    <dbReference type="NCBI Taxonomy" id="4922"/>
    <lineage>
        <taxon>Eukaryota</taxon>
        <taxon>Fungi</taxon>
        <taxon>Dikarya</taxon>
        <taxon>Ascomycota</taxon>
        <taxon>Saccharomycotina</taxon>
        <taxon>Pichiomycetes</taxon>
        <taxon>Pichiales</taxon>
        <taxon>Pichiaceae</taxon>
        <taxon>Komagataella</taxon>
    </lineage>
</organism>
<keyword evidence="5 6" id="KW-0342">GTP-binding</keyword>
<keyword evidence="3 6" id="KW-0819">tRNA processing</keyword>
<dbReference type="CDD" id="cd14858">
    <property type="entry name" value="TrmE_N"/>
    <property type="match status" value="1"/>
</dbReference>
<evidence type="ECO:0000256" key="1">
    <source>
        <dbReference type="ARBA" id="ARBA00004173"/>
    </source>
</evidence>
<dbReference type="NCBIfam" id="NF003661">
    <property type="entry name" value="PRK05291.1-3"/>
    <property type="match status" value="1"/>
</dbReference>
<evidence type="ECO:0000259" key="8">
    <source>
        <dbReference type="Pfam" id="PF01926"/>
    </source>
</evidence>
<gene>
    <name evidence="11" type="primary">MSS1</name>
    <name evidence="11" type="ORF">ATY40_BA7504125</name>
</gene>
<dbReference type="InterPro" id="IPR027368">
    <property type="entry name" value="MnmE_dom2"/>
</dbReference>
<evidence type="ECO:0000259" key="10">
    <source>
        <dbReference type="Pfam" id="PF12631"/>
    </source>
</evidence>
<dbReference type="NCBIfam" id="TIGR00450">
    <property type="entry name" value="mnmE_trmE_thdF"/>
    <property type="match status" value="1"/>
</dbReference>
<reference evidence="11 12" key="1">
    <citation type="submission" date="2016-02" db="EMBL/GenBank/DDBJ databases">
        <title>Comparative genomic and transcriptomic foundation for Pichia pastoris.</title>
        <authorList>
            <person name="Love K.R."/>
            <person name="Shah K.A."/>
            <person name="Whittaker C.A."/>
            <person name="Wu J."/>
            <person name="Bartlett M.C."/>
            <person name="Ma D."/>
            <person name="Leeson R.L."/>
            <person name="Priest M."/>
            <person name="Young S.K."/>
            <person name="Love J.C."/>
        </authorList>
    </citation>
    <scope>NUCLEOTIDE SEQUENCE [LARGE SCALE GENOMIC DNA]</scope>
    <source>
        <strain evidence="11 12">ATCC 28485</strain>
    </source>
</reference>
<comment type="subcellular location">
    <subcellularLocation>
        <location evidence="1">Mitochondrion</location>
    </subcellularLocation>
</comment>
<proteinExistence type="inferred from homology"/>
<dbReference type="GO" id="GO:0005525">
    <property type="term" value="F:GTP binding"/>
    <property type="evidence" value="ECO:0007669"/>
    <property type="project" value="UniProtKB-KW"/>
</dbReference>
<accession>A0A1B2JGI1</accession>
<dbReference type="EMBL" id="CP014586">
    <property type="protein sequence ID" value="ANZ77102.1"/>
    <property type="molecule type" value="Genomic_DNA"/>
</dbReference>
<dbReference type="CDD" id="cd04164">
    <property type="entry name" value="trmE"/>
    <property type="match status" value="1"/>
</dbReference>
<protein>
    <submittedName>
        <fullName evidence="11">BA75_04125T0</fullName>
    </submittedName>
</protein>
<dbReference type="InterPro" id="IPR027417">
    <property type="entry name" value="P-loop_NTPase"/>
</dbReference>
<evidence type="ECO:0000256" key="3">
    <source>
        <dbReference type="ARBA" id="ARBA00022694"/>
    </source>
</evidence>
<evidence type="ECO:0000256" key="2">
    <source>
        <dbReference type="ARBA" id="ARBA00011043"/>
    </source>
</evidence>
<feature type="coiled-coil region" evidence="7">
    <location>
        <begin position="212"/>
        <end position="246"/>
    </location>
</feature>
<dbReference type="GO" id="GO:0005739">
    <property type="term" value="C:mitochondrion"/>
    <property type="evidence" value="ECO:0007669"/>
    <property type="project" value="UniProtKB-SubCell"/>
</dbReference>
<dbReference type="Gene3D" id="1.20.120.430">
    <property type="entry name" value="tRNA modification GTPase MnmE domain 2"/>
    <property type="match status" value="1"/>
</dbReference>
<feature type="domain" description="G" evidence="8">
    <location>
        <begin position="253"/>
        <end position="373"/>
    </location>
</feature>
<feature type="domain" description="GTP-binding protein TrmE N-terminal" evidence="9">
    <location>
        <begin position="26"/>
        <end position="150"/>
    </location>
</feature>
<keyword evidence="7" id="KW-0175">Coiled coil</keyword>
<evidence type="ECO:0000256" key="4">
    <source>
        <dbReference type="ARBA" id="ARBA00022741"/>
    </source>
</evidence>
<sequence length="503" mass="55769">MKPHWNPLLGCPRVLKRWVSDVRSPTIYALSTKQGRSAIAVIRISGPTTLDIFKRLSRIDDDKRLQRHRFANVRKLYDPKSGVLLDEALSLFFKGPNSYTGEDVLELHVHGGNAVVKCVLNAIKYLHDSSAPVRYADPGEFSRRGFQNGKFDLTEVEGVRDMIDAETEFQRVSALSSLKGETRQLFHRWRTEIVKNVALLTTVIDFGEDHDIEEVNELFGRVAQNIDLLEAEIVNYLEKVRRSEILMKGIKLSLIGPPNAGKSSLLNVLSNSDSVIVSDIPGTTRDSIDIPLDVGGYKVVIGDTAGIRSFEDADTIEKEGIKRATTKSLESDIAVIILPVDLQEINSDLIKHIENLKSSTSSCSENILVALNKSDLLEDPSQHGQIIKQFSELLKLPESSFCLLSCANRDGINSLMATLIERFKIITLTTNSDPISISQRSQDILSNDVLHGFHEFRSYNGTDDVLATESLRYSVEGIGKITGEAVGIEEILGVVFSSFCIGK</sequence>
<dbReference type="Pfam" id="PF10396">
    <property type="entry name" value="TrmE_N"/>
    <property type="match status" value="1"/>
</dbReference>
<evidence type="ECO:0000259" key="9">
    <source>
        <dbReference type="Pfam" id="PF10396"/>
    </source>
</evidence>
<dbReference type="Pfam" id="PF01926">
    <property type="entry name" value="MMR_HSR1"/>
    <property type="match status" value="1"/>
</dbReference>
<comment type="similarity">
    <text evidence="2 6">Belongs to the TRAFAC class TrmE-Era-EngA-EngB-Septin-like GTPase superfamily. TrmE GTPase family.</text>
</comment>
<dbReference type="InterPro" id="IPR004520">
    <property type="entry name" value="GTPase_MnmE"/>
</dbReference>
<dbReference type="FunFam" id="3.30.1360.120:FF:000007">
    <property type="entry name" value="tRNA modification GTPase GTPBP3, mitochondrial"/>
    <property type="match status" value="1"/>
</dbReference>
<dbReference type="HAMAP" id="MF_00379">
    <property type="entry name" value="GTPase_MnmE"/>
    <property type="match status" value="1"/>
</dbReference>
<dbReference type="Pfam" id="PF12631">
    <property type="entry name" value="MnmE_helical"/>
    <property type="match status" value="1"/>
</dbReference>
<dbReference type="InterPro" id="IPR018948">
    <property type="entry name" value="GTP-bd_TrmE_N"/>
</dbReference>
<dbReference type="GO" id="GO:0003924">
    <property type="term" value="F:GTPase activity"/>
    <property type="evidence" value="ECO:0007669"/>
    <property type="project" value="InterPro"/>
</dbReference>
<dbReference type="Gene3D" id="3.40.50.300">
    <property type="entry name" value="P-loop containing nucleotide triphosphate hydrolases"/>
    <property type="match status" value="1"/>
</dbReference>
<name>A0A1B2JGI1_PICPA</name>
<dbReference type="NCBIfam" id="TIGR00231">
    <property type="entry name" value="small_GTP"/>
    <property type="match status" value="1"/>
</dbReference>
<dbReference type="SUPFAM" id="SSF52540">
    <property type="entry name" value="P-loop containing nucleoside triphosphate hydrolases"/>
    <property type="match status" value="1"/>
</dbReference>
<keyword evidence="12" id="KW-1185">Reference proteome</keyword>
<dbReference type="InterPro" id="IPR025867">
    <property type="entry name" value="MnmE_helical"/>
</dbReference>
<dbReference type="GO" id="GO:0030488">
    <property type="term" value="P:tRNA methylation"/>
    <property type="evidence" value="ECO:0007669"/>
    <property type="project" value="TreeGrafter"/>
</dbReference>
<dbReference type="Proteomes" id="UP000094565">
    <property type="component" value="Chromosome 3"/>
</dbReference>
<evidence type="ECO:0000256" key="7">
    <source>
        <dbReference type="SAM" id="Coils"/>
    </source>
</evidence>
<dbReference type="InterPro" id="IPR005225">
    <property type="entry name" value="Small_GTP-bd"/>
</dbReference>
<evidence type="ECO:0000256" key="5">
    <source>
        <dbReference type="ARBA" id="ARBA00023134"/>
    </source>
</evidence>